<comment type="caution">
    <text evidence="1">The sequence shown here is derived from an EMBL/GenBank/DDBJ whole genome shotgun (WGS) entry which is preliminary data.</text>
</comment>
<dbReference type="Proteomes" id="UP001201812">
    <property type="component" value="Unassembled WGS sequence"/>
</dbReference>
<dbReference type="AlphaFoldDB" id="A0AAD4MMH0"/>
<dbReference type="EMBL" id="JAKKPZ010000455">
    <property type="protein sequence ID" value="KAI1694956.1"/>
    <property type="molecule type" value="Genomic_DNA"/>
</dbReference>
<sequence>MLNGERREWTTGGNPRASAMNVYLEWICESWSAVTPEMVKDSFKVCGVTSVQDGSEDENIHCFKPDAAIP</sequence>
<proteinExistence type="predicted"/>
<evidence type="ECO:0000313" key="2">
    <source>
        <dbReference type="Proteomes" id="UP001201812"/>
    </source>
</evidence>
<gene>
    <name evidence="1" type="ORF">DdX_19832</name>
</gene>
<accession>A0AAD4MMH0</accession>
<evidence type="ECO:0000313" key="1">
    <source>
        <dbReference type="EMBL" id="KAI1694956.1"/>
    </source>
</evidence>
<name>A0AAD4MMH0_9BILA</name>
<keyword evidence="2" id="KW-1185">Reference proteome</keyword>
<organism evidence="1 2">
    <name type="scientific">Ditylenchus destructor</name>
    <dbReference type="NCBI Taxonomy" id="166010"/>
    <lineage>
        <taxon>Eukaryota</taxon>
        <taxon>Metazoa</taxon>
        <taxon>Ecdysozoa</taxon>
        <taxon>Nematoda</taxon>
        <taxon>Chromadorea</taxon>
        <taxon>Rhabditida</taxon>
        <taxon>Tylenchina</taxon>
        <taxon>Tylenchomorpha</taxon>
        <taxon>Sphaerularioidea</taxon>
        <taxon>Anguinidae</taxon>
        <taxon>Anguininae</taxon>
        <taxon>Ditylenchus</taxon>
    </lineage>
</organism>
<reference evidence="1" key="1">
    <citation type="submission" date="2022-01" db="EMBL/GenBank/DDBJ databases">
        <title>Genome Sequence Resource for Two Populations of Ditylenchus destructor, the Migratory Endoparasitic Phytonematode.</title>
        <authorList>
            <person name="Zhang H."/>
            <person name="Lin R."/>
            <person name="Xie B."/>
        </authorList>
    </citation>
    <scope>NUCLEOTIDE SEQUENCE</scope>
    <source>
        <strain evidence="1">BazhouSP</strain>
    </source>
</reference>
<protein>
    <submittedName>
        <fullName evidence="1">Uncharacterized protein</fullName>
    </submittedName>
</protein>